<name>A0AAW1RL38_9CHLO</name>
<dbReference type="AlphaFoldDB" id="A0AAW1RL38"/>
<feature type="compositionally biased region" description="Low complexity" evidence="1">
    <location>
        <begin position="144"/>
        <end position="160"/>
    </location>
</feature>
<keyword evidence="3" id="KW-1185">Reference proteome</keyword>
<protein>
    <submittedName>
        <fullName evidence="2">Uncharacterized protein</fullName>
    </submittedName>
</protein>
<evidence type="ECO:0000313" key="3">
    <source>
        <dbReference type="Proteomes" id="UP001445335"/>
    </source>
</evidence>
<feature type="region of interest" description="Disordered" evidence="1">
    <location>
        <begin position="1"/>
        <end position="197"/>
    </location>
</feature>
<gene>
    <name evidence="2" type="ORF">WJX81_004441</name>
</gene>
<sequence>MGKLRTKGGGNGSHQHGTSKGGRDSAGADALRDDAPTLISAHRAPEGAPAADGARRPERAPEAPPGGDGGRKAARSMDLSDHAITKDDSSGTAAASSSKQEANAIAAGPASARKVTACAASGPAAGAPDGAEEAAGAPAGGGTLKATPAADGGAAGAGAANQQALLQDKVTPEKVQVKRTKRQAEKEAKRAAKAELAAAAAAEAEASAAAAAAASACAAEAARTAATQAKAAKAEERREAHREALRIMSQTQAPQDKQADEAQPTPLQALIAAQRTLKASLAEYDAAERAYSTVLGHRDRVSWQLAKARFDAALAATTRARVACDCAERKARAALAGSTKVLSPKLSSVEGAPVQLALSPDGPAARVAEANAAAIEAPVSANEVEDQGAEDPGGVHAAAAPVDGVEAGAVEDQGAEDPGGAVAAEAPCGLLTGSIAFAALLVSEYGPATVKPAAKNVFLAAVVVDLAGQELLRGVLAAPAAAFKAGRAAAGAAAGTVVSGTCGRAARAVGTVVPAPLLRVFGF</sequence>
<organism evidence="2 3">
    <name type="scientific">Elliptochloris bilobata</name>
    <dbReference type="NCBI Taxonomy" id="381761"/>
    <lineage>
        <taxon>Eukaryota</taxon>
        <taxon>Viridiplantae</taxon>
        <taxon>Chlorophyta</taxon>
        <taxon>core chlorophytes</taxon>
        <taxon>Trebouxiophyceae</taxon>
        <taxon>Trebouxiophyceae incertae sedis</taxon>
        <taxon>Elliptochloris clade</taxon>
        <taxon>Elliptochloris</taxon>
    </lineage>
</organism>
<dbReference type="Proteomes" id="UP001445335">
    <property type="component" value="Unassembled WGS sequence"/>
</dbReference>
<feature type="compositionally biased region" description="Basic and acidic residues" evidence="1">
    <location>
        <begin position="78"/>
        <end position="89"/>
    </location>
</feature>
<evidence type="ECO:0000256" key="1">
    <source>
        <dbReference type="SAM" id="MobiDB-lite"/>
    </source>
</evidence>
<feature type="compositionally biased region" description="Low complexity" evidence="1">
    <location>
        <begin position="117"/>
        <end position="137"/>
    </location>
</feature>
<comment type="caution">
    <text evidence="2">The sequence shown here is derived from an EMBL/GenBank/DDBJ whole genome shotgun (WGS) entry which is preliminary data.</text>
</comment>
<proteinExistence type="predicted"/>
<reference evidence="2 3" key="1">
    <citation type="journal article" date="2024" name="Nat. Commun.">
        <title>Phylogenomics reveals the evolutionary origins of lichenization in chlorophyte algae.</title>
        <authorList>
            <person name="Puginier C."/>
            <person name="Libourel C."/>
            <person name="Otte J."/>
            <person name="Skaloud P."/>
            <person name="Haon M."/>
            <person name="Grisel S."/>
            <person name="Petersen M."/>
            <person name="Berrin J.G."/>
            <person name="Delaux P.M."/>
            <person name="Dal Grande F."/>
            <person name="Keller J."/>
        </authorList>
    </citation>
    <scope>NUCLEOTIDE SEQUENCE [LARGE SCALE GENOMIC DNA]</scope>
    <source>
        <strain evidence="2 3">SAG 245.80</strain>
    </source>
</reference>
<feature type="compositionally biased region" description="Basic and acidic residues" evidence="1">
    <location>
        <begin position="170"/>
        <end position="193"/>
    </location>
</feature>
<dbReference type="EMBL" id="JALJOU010000032">
    <property type="protein sequence ID" value="KAK9834298.1"/>
    <property type="molecule type" value="Genomic_DNA"/>
</dbReference>
<evidence type="ECO:0000313" key="2">
    <source>
        <dbReference type="EMBL" id="KAK9834298.1"/>
    </source>
</evidence>
<accession>A0AAW1RL38</accession>